<dbReference type="EMBL" id="PGCI01000610">
    <property type="protein sequence ID" value="PLW24402.1"/>
    <property type="molecule type" value="Genomic_DNA"/>
</dbReference>
<dbReference type="InterPro" id="IPR040521">
    <property type="entry name" value="KDZ"/>
</dbReference>
<organism evidence="4 5">
    <name type="scientific">Puccinia coronata f. sp. avenae</name>
    <dbReference type="NCBI Taxonomy" id="200324"/>
    <lineage>
        <taxon>Eukaryota</taxon>
        <taxon>Fungi</taxon>
        <taxon>Dikarya</taxon>
        <taxon>Basidiomycota</taxon>
        <taxon>Pucciniomycotina</taxon>
        <taxon>Pucciniomycetes</taxon>
        <taxon>Pucciniales</taxon>
        <taxon>Pucciniaceae</taxon>
        <taxon>Puccinia</taxon>
    </lineage>
</organism>
<evidence type="ECO:0000256" key="2">
    <source>
        <dbReference type="SAM" id="MobiDB-lite"/>
    </source>
</evidence>
<comment type="caution">
    <text evidence="4">The sequence shown here is derived from an EMBL/GenBank/DDBJ whole genome shotgun (WGS) entry which is preliminary data.</text>
</comment>
<feature type="coiled-coil region" evidence="1">
    <location>
        <begin position="714"/>
        <end position="741"/>
    </location>
</feature>
<evidence type="ECO:0000259" key="3">
    <source>
        <dbReference type="Pfam" id="PF18802"/>
    </source>
</evidence>
<feature type="region of interest" description="Disordered" evidence="2">
    <location>
        <begin position="1"/>
        <end position="53"/>
    </location>
</feature>
<sequence>MSYRDNGKVREIRSGMARGRRNRDGASNFSISMGSSRRRTRTSRRQPSDDENLAIREARITRIIRLAEQHGMIPPSSRRPHPILFSHHEEDFNFDNDQYRESENDIDQNSYHPAINHARYHRLQRYAMIRQKRSKEWKLLTQYPTIAAALQVMLSTAQLTSLAYREYRYHAFQIPFCQCTPHTIRLLHYGFISSSVKLPRTAFSVPLIQLHYELWQAASISTYGFLKGLNLFLDSRHKELLLAQGSTKRRQLQVPFSHSTDLYFQIIIKKNKLLTEGLQYSTNQKWAAKCPRCFGPQKHEQKANEQEPDFILAMDGNFQQRHYAHASKDTPLEDQYPPVFLPPSLVNTMAAEVEATEANVGQIKAPCAESHKAADDLRDATTWEKCDDNGLFAIACCHDVPLLYTNIYKTGEKLYYPVSILSQIFQDFPQSKIGILYNIGCQLETHIKKREFFINQQSSLLYGTSVFHAYAHQWSCQVKYNPRLNKWWGLSDGEGLERLWAFMSSLVAPLRVSTRLHRLNAIHTRSEYYTNGLNQLACEWLYSKLQGAQKVIHNARKALAKLHLLPNPYHNTGETYTNAFFQHQWDEEQAYHLETNRSSAEKQEKELGRLLCLEDQLEAEWSVESLSAVQAVARARIASTLSSQIAAQGEKVGDVMVLLNLTDSAKDKLLKIWHSKNEIRQNFLGLIEEKEPLTRVCRPGEQTTLGTAGQQKVLESMQRRAKGLQKVLKEYNERIEDYVREFPS</sequence>
<protein>
    <recommendedName>
        <fullName evidence="3">CxC1-like cysteine cluster associated with KDZ transposases domain-containing protein</fullName>
    </recommendedName>
</protein>
<accession>A0A2N5TFW1</accession>
<name>A0A2N5TFW1_9BASI</name>
<feature type="compositionally biased region" description="Basic and acidic residues" evidence="2">
    <location>
        <begin position="1"/>
        <end position="13"/>
    </location>
</feature>
<evidence type="ECO:0000313" key="5">
    <source>
        <dbReference type="Proteomes" id="UP000235392"/>
    </source>
</evidence>
<dbReference type="PANTHER" id="PTHR33096">
    <property type="entry name" value="CXC2 DOMAIN-CONTAINING PROTEIN"/>
    <property type="match status" value="1"/>
</dbReference>
<dbReference type="Proteomes" id="UP000235392">
    <property type="component" value="Unassembled WGS sequence"/>
</dbReference>
<evidence type="ECO:0000313" key="4">
    <source>
        <dbReference type="EMBL" id="PLW24402.1"/>
    </source>
</evidence>
<dbReference type="Pfam" id="PF18758">
    <property type="entry name" value="KDZ"/>
    <property type="match status" value="1"/>
</dbReference>
<dbReference type="AlphaFoldDB" id="A0A2N5TFW1"/>
<keyword evidence="1" id="KW-0175">Coiled coil</keyword>
<dbReference type="PANTHER" id="PTHR33096:SF1">
    <property type="entry name" value="CXC1-LIKE CYSTEINE CLUSTER ASSOCIATED WITH KDZ TRANSPOSASES DOMAIN-CONTAINING PROTEIN"/>
    <property type="match status" value="1"/>
</dbReference>
<gene>
    <name evidence="4" type="ORF">PCASD_08381</name>
</gene>
<dbReference type="Pfam" id="PF18802">
    <property type="entry name" value="CxC1"/>
    <property type="match status" value="1"/>
</dbReference>
<reference evidence="4 5" key="1">
    <citation type="submission" date="2017-11" db="EMBL/GenBank/DDBJ databases">
        <title>De novo assembly and phasing of dikaryotic genomes from two isolates of Puccinia coronata f. sp. avenae, the causal agent of oat crown rust.</title>
        <authorList>
            <person name="Miller M.E."/>
            <person name="Zhang Y."/>
            <person name="Omidvar V."/>
            <person name="Sperschneider J."/>
            <person name="Schwessinger B."/>
            <person name="Raley C."/>
            <person name="Palmer J.M."/>
            <person name="Garnica D."/>
            <person name="Upadhyaya N."/>
            <person name="Rathjen J."/>
            <person name="Taylor J.M."/>
            <person name="Park R.F."/>
            <person name="Dodds P.N."/>
            <person name="Hirsch C.D."/>
            <person name="Kianian S.F."/>
            <person name="Figueroa M."/>
        </authorList>
    </citation>
    <scope>NUCLEOTIDE SEQUENCE [LARGE SCALE GENOMIC DNA]</scope>
    <source>
        <strain evidence="4">12SD80</strain>
    </source>
</reference>
<proteinExistence type="predicted"/>
<dbReference type="InterPro" id="IPR041320">
    <property type="entry name" value="CxC1"/>
</dbReference>
<feature type="compositionally biased region" description="Polar residues" evidence="2">
    <location>
        <begin position="25"/>
        <end position="34"/>
    </location>
</feature>
<feature type="domain" description="CxC1-like cysteine cluster associated with KDZ transposases" evidence="3">
    <location>
        <begin position="171"/>
        <end position="236"/>
    </location>
</feature>
<evidence type="ECO:0000256" key="1">
    <source>
        <dbReference type="SAM" id="Coils"/>
    </source>
</evidence>